<keyword evidence="2 7" id="KW-0812">Transmembrane</keyword>
<protein>
    <recommendedName>
        <fullName evidence="12">Carboxylesterase type B domain-containing protein</fullName>
    </recommendedName>
</protein>
<dbReference type="PANTHER" id="PTHR33048:SF2">
    <property type="entry name" value="SRPK"/>
    <property type="match status" value="1"/>
</dbReference>
<feature type="compositionally biased region" description="Polar residues" evidence="6">
    <location>
        <begin position="354"/>
        <end position="365"/>
    </location>
</feature>
<evidence type="ECO:0000256" key="5">
    <source>
        <dbReference type="ARBA" id="ARBA00038359"/>
    </source>
</evidence>
<evidence type="ECO:0000256" key="4">
    <source>
        <dbReference type="ARBA" id="ARBA00023136"/>
    </source>
</evidence>
<evidence type="ECO:0000256" key="1">
    <source>
        <dbReference type="ARBA" id="ARBA00004141"/>
    </source>
</evidence>
<feature type="transmembrane region" description="Helical" evidence="7">
    <location>
        <begin position="49"/>
        <end position="72"/>
    </location>
</feature>
<dbReference type="Pfam" id="PF20684">
    <property type="entry name" value="Fung_rhodopsin"/>
    <property type="match status" value="1"/>
</dbReference>
<dbReference type="Pfam" id="PF00135">
    <property type="entry name" value="COesterase"/>
    <property type="match status" value="1"/>
</dbReference>
<evidence type="ECO:0000259" key="9">
    <source>
        <dbReference type="Pfam" id="PF20684"/>
    </source>
</evidence>
<evidence type="ECO:0000259" key="8">
    <source>
        <dbReference type="Pfam" id="PF00135"/>
    </source>
</evidence>
<dbReference type="EMBL" id="CAJSTJ010000195">
    <property type="protein sequence ID" value="CAG7566071.1"/>
    <property type="molecule type" value="Genomic_DNA"/>
</dbReference>
<feature type="transmembrane region" description="Helical" evidence="7">
    <location>
        <begin position="108"/>
        <end position="130"/>
    </location>
</feature>
<sequence length="939" mass="104251">MATPAEQQAAANAFIQEVWGLQGAAYFIVGLRYYSQFTSFGRRFQWDDVLMLLATLVYTAESVAAYFVVAYWKGLANNGITPAQRQALRDDPDGPEWELRINGSKTHVIGLLLYMTLLWLLKGYWVVYYLRLTEGVASAKRYARWGAVIIPVTYISCFLVAFLKCIPFEKQWQIDPEPNNSCMPAITYIQTIYVMAMNTITDFYLMSIPLPMIWKARMPWRKKIVIMFMFSGALLEMIFGILRAVSILTKGNTDPAQSGYWSVRESFVSFVLTNLPMVYPLFKKLIERTVSASKSGTHTAGLGDSQGYKLESYKNKVHSRSRPDETELGDTVWGSKDHIVANDGQVSLDDASVKSGNQGQRGSHANMRSENVAQAVGGQSADHQHAWGVGAGAGEIVVTKEYVVQVDEEAAKPTTSYSKLFRIVSTRRLHSHLIYRMTATLKHQSLGTALRGVNNDAVTQFWGIPYGHISRRFAAAQKITEYPEELDCTEYGPRCPQVHVDVGHLLRIPPDHKFPHEPEDEFKCTNLDVTLPSLDSIDDSKKWPVFVWIHGAGGSQAVTFGSAASGICDMTTIVADSIRFGTPIIAVSLQYRLNIFALGSKSGPPNLALRDQELALHWIQDHISGFNGDPQKVTLAGESAGAVYTHAHLVTRAPANQFILSSGSLYLSPPQASNAVSNVRESVSKQLRDMDTTLTLENASVTDVVEGVKRAGLGSFFLEWEGRFEGWEISTGNAGGLMLSDVQKEAVIWQNGISGMEVDDIVSAFDAAGEYGEELKKLYHIYPDRPSSCKTGALDFINELRFVLPIHRLEQLWRISEKPVYRCLIDEANPWQPSSGAHHAVDLVLLFEGLDLTLAPAAQKTGQAMREAWIKFVNMEEPWPNAATTSYAFGPHGSCKELEDWEVRSRRRVTQTNKLATMDTALLTKAFITLAAGKVSLLN</sequence>
<keyword evidence="4 7" id="KW-0472">Membrane</keyword>
<accession>A0A8J2J0I2</accession>
<evidence type="ECO:0000313" key="11">
    <source>
        <dbReference type="Proteomes" id="UP000693738"/>
    </source>
</evidence>
<dbReference type="InterPro" id="IPR049326">
    <property type="entry name" value="Rhodopsin_dom_fungi"/>
</dbReference>
<keyword evidence="3 7" id="KW-1133">Transmembrane helix</keyword>
<gene>
    <name evidence="10" type="ORF">FEQUK3_LOCUS11806</name>
</gene>
<reference evidence="10" key="1">
    <citation type="submission" date="2021-05" db="EMBL/GenBank/DDBJ databases">
        <authorList>
            <person name="Khan N."/>
        </authorList>
    </citation>
    <scope>NUCLEOTIDE SEQUENCE</scope>
</reference>
<evidence type="ECO:0000256" key="7">
    <source>
        <dbReference type="SAM" id="Phobius"/>
    </source>
</evidence>
<feature type="transmembrane region" description="Helical" evidence="7">
    <location>
        <begin position="142"/>
        <end position="163"/>
    </location>
</feature>
<evidence type="ECO:0000256" key="6">
    <source>
        <dbReference type="SAM" id="MobiDB-lite"/>
    </source>
</evidence>
<evidence type="ECO:0000256" key="3">
    <source>
        <dbReference type="ARBA" id="ARBA00022989"/>
    </source>
</evidence>
<dbReference type="InterPro" id="IPR052337">
    <property type="entry name" value="SAT4-like"/>
</dbReference>
<feature type="region of interest" description="Disordered" evidence="6">
    <location>
        <begin position="314"/>
        <end position="334"/>
    </location>
</feature>
<evidence type="ECO:0008006" key="12">
    <source>
        <dbReference type="Google" id="ProtNLM"/>
    </source>
</evidence>
<comment type="caution">
    <text evidence="10">The sequence shown here is derived from an EMBL/GenBank/DDBJ whole genome shotgun (WGS) entry which is preliminary data.</text>
</comment>
<comment type="similarity">
    <text evidence="5">Belongs to the SAT4 family.</text>
</comment>
<feature type="region of interest" description="Disordered" evidence="6">
    <location>
        <begin position="346"/>
        <end position="365"/>
    </location>
</feature>
<name>A0A8J2J0I2_FUSEQ</name>
<organism evidence="10 11">
    <name type="scientific">Fusarium equiseti</name>
    <name type="common">Fusarium scirpi</name>
    <dbReference type="NCBI Taxonomy" id="61235"/>
    <lineage>
        <taxon>Eukaryota</taxon>
        <taxon>Fungi</taxon>
        <taxon>Dikarya</taxon>
        <taxon>Ascomycota</taxon>
        <taxon>Pezizomycotina</taxon>
        <taxon>Sordariomycetes</taxon>
        <taxon>Hypocreomycetidae</taxon>
        <taxon>Hypocreales</taxon>
        <taxon>Nectriaceae</taxon>
        <taxon>Fusarium</taxon>
        <taxon>Fusarium incarnatum-equiseti species complex</taxon>
    </lineage>
</organism>
<feature type="transmembrane region" description="Helical" evidence="7">
    <location>
        <begin position="183"/>
        <end position="205"/>
    </location>
</feature>
<dbReference type="PANTHER" id="PTHR33048">
    <property type="entry name" value="PTH11-LIKE INTEGRAL MEMBRANE PROTEIN (AFU_ORTHOLOGUE AFUA_5G11245)"/>
    <property type="match status" value="1"/>
</dbReference>
<dbReference type="InterPro" id="IPR002018">
    <property type="entry name" value="CarbesteraseB"/>
</dbReference>
<dbReference type="Proteomes" id="UP000693738">
    <property type="component" value="Unassembled WGS sequence"/>
</dbReference>
<feature type="transmembrane region" description="Helical" evidence="7">
    <location>
        <begin position="266"/>
        <end position="282"/>
    </location>
</feature>
<dbReference type="AlphaFoldDB" id="A0A8J2J0I2"/>
<feature type="domain" description="Rhodopsin" evidence="9">
    <location>
        <begin position="32"/>
        <end position="284"/>
    </location>
</feature>
<proteinExistence type="inferred from homology"/>
<dbReference type="GO" id="GO:0016020">
    <property type="term" value="C:membrane"/>
    <property type="evidence" value="ECO:0007669"/>
    <property type="project" value="UniProtKB-SubCell"/>
</dbReference>
<feature type="domain" description="Carboxylesterase type B" evidence="8">
    <location>
        <begin position="451"/>
        <end position="677"/>
    </location>
</feature>
<evidence type="ECO:0000256" key="2">
    <source>
        <dbReference type="ARBA" id="ARBA00022692"/>
    </source>
</evidence>
<feature type="transmembrane region" description="Helical" evidence="7">
    <location>
        <begin position="225"/>
        <end position="246"/>
    </location>
</feature>
<comment type="subcellular location">
    <subcellularLocation>
        <location evidence="1">Membrane</location>
        <topology evidence="1">Multi-pass membrane protein</topology>
    </subcellularLocation>
</comment>
<evidence type="ECO:0000313" key="10">
    <source>
        <dbReference type="EMBL" id="CAG7566071.1"/>
    </source>
</evidence>